<dbReference type="InterPro" id="IPR055060">
    <property type="entry name" value="ACOX_C_alpha1"/>
</dbReference>
<evidence type="ECO:0000313" key="17">
    <source>
        <dbReference type="EMBL" id="CAG9796948.1"/>
    </source>
</evidence>
<evidence type="ECO:0000256" key="7">
    <source>
        <dbReference type="ARBA" id="ARBA00022832"/>
    </source>
</evidence>
<feature type="binding site" evidence="13">
    <location>
        <position position="194"/>
    </location>
    <ligand>
        <name>FAD</name>
        <dbReference type="ChEBI" id="CHEBI:57692"/>
    </ligand>
</feature>
<dbReference type="EMBL" id="OU893340">
    <property type="protein sequence ID" value="CAG9796948.1"/>
    <property type="molecule type" value="Genomic_DNA"/>
</dbReference>
<organism evidence="17 18">
    <name type="scientific">Diatraea saccharalis</name>
    <name type="common">sugarcane borer</name>
    <dbReference type="NCBI Taxonomy" id="40085"/>
    <lineage>
        <taxon>Eukaryota</taxon>
        <taxon>Metazoa</taxon>
        <taxon>Ecdysozoa</taxon>
        <taxon>Arthropoda</taxon>
        <taxon>Hexapoda</taxon>
        <taxon>Insecta</taxon>
        <taxon>Pterygota</taxon>
        <taxon>Neoptera</taxon>
        <taxon>Endopterygota</taxon>
        <taxon>Lepidoptera</taxon>
        <taxon>Glossata</taxon>
        <taxon>Ditrysia</taxon>
        <taxon>Pyraloidea</taxon>
        <taxon>Crambidae</taxon>
        <taxon>Crambinae</taxon>
        <taxon>Diatraea</taxon>
    </lineage>
</organism>
<evidence type="ECO:0000256" key="5">
    <source>
        <dbReference type="ARBA" id="ARBA00022630"/>
    </source>
</evidence>
<comment type="pathway">
    <text evidence="3">Lipid metabolism; peroxisomal fatty acid beta-oxidation.</text>
</comment>
<dbReference type="InterPro" id="IPR046373">
    <property type="entry name" value="Acyl-CoA_Oxase/DH_mid-dom_sf"/>
</dbReference>
<keyword evidence="18" id="KW-1185">Reference proteome</keyword>
<comment type="similarity">
    <text evidence="4 11">Belongs to the acyl-CoA oxidase family.</text>
</comment>
<evidence type="ECO:0000256" key="11">
    <source>
        <dbReference type="PIRNR" id="PIRNR000168"/>
    </source>
</evidence>
<dbReference type="Pfam" id="PF22924">
    <property type="entry name" value="ACOX_C_alpha1"/>
    <property type="match status" value="1"/>
</dbReference>
<feature type="domain" description="Acyl-CoA oxidase C-terminal" evidence="14">
    <location>
        <begin position="684"/>
        <end position="727"/>
    </location>
</feature>
<dbReference type="FunFam" id="1.20.140.10:FF:000005">
    <property type="entry name" value="Acyl-coenzyme A oxidase"/>
    <property type="match status" value="1"/>
</dbReference>
<dbReference type="InterPro" id="IPR037069">
    <property type="entry name" value="AcylCoA_DH/ox_N_sf"/>
</dbReference>
<dbReference type="Gene3D" id="1.10.540.10">
    <property type="entry name" value="Acyl-CoA dehydrogenase/oxidase, N-terminal domain"/>
    <property type="match status" value="1"/>
</dbReference>
<evidence type="ECO:0000256" key="12">
    <source>
        <dbReference type="PIRSR" id="PIRSR000168-1"/>
    </source>
</evidence>
<dbReference type="OrthoDB" id="538336at2759"/>
<dbReference type="GO" id="GO:0033540">
    <property type="term" value="P:fatty acid beta-oxidation using acyl-CoA oxidase"/>
    <property type="evidence" value="ECO:0007669"/>
    <property type="project" value="TreeGrafter"/>
</dbReference>
<keyword evidence="5 11" id="KW-0285">Flavoprotein</keyword>
<dbReference type="GO" id="GO:0005777">
    <property type="term" value="C:peroxisome"/>
    <property type="evidence" value="ECO:0007669"/>
    <property type="project" value="UniProtKB-SubCell"/>
</dbReference>
<feature type="binding site" evidence="13">
    <location>
        <position position="155"/>
    </location>
    <ligand>
        <name>FAD</name>
        <dbReference type="ChEBI" id="CHEBI:57692"/>
    </ligand>
</feature>
<dbReference type="FunFam" id="1.10.540.10:FF:000006">
    <property type="entry name" value="Acyl-coenzyme A oxidase"/>
    <property type="match status" value="1"/>
</dbReference>
<keyword evidence="7" id="KW-0276">Fatty acid metabolism</keyword>
<feature type="active site" description="Proton acceptor" evidence="12">
    <location>
        <position position="438"/>
    </location>
</feature>
<evidence type="ECO:0000256" key="2">
    <source>
        <dbReference type="ARBA" id="ARBA00004275"/>
    </source>
</evidence>
<dbReference type="Pfam" id="PF01756">
    <property type="entry name" value="ACOX"/>
    <property type="match status" value="2"/>
</dbReference>
<evidence type="ECO:0000256" key="10">
    <source>
        <dbReference type="ARBA" id="ARBA00023140"/>
    </source>
</evidence>
<dbReference type="SUPFAM" id="SSF47203">
    <property type="entry name" value="Acyl-CoA dehydrogenase C-terminal domain-like"/>
    <property type="match status" value="3"/>
</dbReference>
<dbReference type="Pfam" id="PF14749">
    <property type="entry name" value="Acyl-CoA_ox_N"/>
    <property type="match status" value="1"/>
</dbReference>
<keyword evidence="10" id="KW-0576">Peroxisome</keyword>
<keyword evidence="6 11" id="KW-0274">FAD</keyword>
<dbReference type="GO" id="GO:0003997">
    <property type="term" value="F:acyl-CoA oxidase activity"/>
    <property type="evidence" value="ECO:0007669"/>
    <property type="project" value="InterPro"/>
</dbReference>
<dbReference type="InterPro" id="IPR029320">
    <property type="entry name" value="Acyl-CoA_ox_N"/>
</dbReference>
<accession>A0A9N9RHG5</accession>
<evidence type="ECO:0000256" key="8">
    <source>
        <dbReference type="ARBA" id="ARBA00023002"/>
    </source>
</evidence>
<evidence type="ECO:0000256" key="6">
    <source>
        <dbReference type="ARBA" id="ARBA00022827"/>
    </source>
</evidence>
<feature type="domain" description="Acyl-CoA oxidase C-alpha1" evidence="16">
    <location>
        <begin position="292"/>
        <end position="453"/>
    </location>
</feature>
<dbReference type="GO" id="GO:0005504">
    <property type="term" value="F:fatty acid binding"/>
    <property type="evidence" value="ECO:0007669"/>
    <property type="project" value="TreeGrafter"/>
</dbReference>
<name>A0A9N9RHG5_9NEOP</name>
<dbReference type="Proteomes" id="UP001153714">
    <property type="component" value="Chromosome 9"/>
</dbReference>
<dbReference type="InterPro" id="IPR002655">
    <property type="entry name" value="Acyl-CoA_oxidase_C"/>
</dbReference>
<reference evidence="17" key="1">
    <citation type="submission" date="2021-12" db="EMBL/GenBank/DDBJ databases">
        <authorList>
            <person name="King R."/>
        </authorList>
    </citation>
    <scope>NUCLEOTIDE SEQUENCE</scope>
</reference>
<proteinExistence type="inferred from homology"/>
<evidence type="ECO:0000256" key="4">
    <source>
        <dbReference type="ARBA" id="ARBA00006288"/>
    </source>
</evidence>
<evidence type="ECO:0000259" key="16">
    <source>
        <dbReference type="Pfam" id="PF22924"/>
    </source>
</evidence>
<evidence type="ECO:0000256" key="3">
    <source>
        <dbReference type="ARBA" id="ARBA00004846"/>
    </source>
</evidence>
<evidence type="ECO:0000256" key="9">
    <source>
        <dbReference type="ARBA" id="ARBA00023098"/>
    </source>
</evidence>
<dbReference type="Gene3D" id="1.20.140.10">
    <property type="entry name" value="Butyryl-CoA Dehydrogenase, subunit A, domain 3"/>
    <property type="match status" value="2"/>
</dbReference>
<dbReference type="AlphaFoldDB" id="A0A9N9RHG5"/>
<dbReference type="Gene3D" id="2.40.110.10">
    <property type="entry name" value="Butyryl-CoA Dehydrogenase, subunit A, domain 2"/>
    <property type="match status" value="1"/>
</dbReference>
<dbReference type="FunFam" id="2.40.110.10:FF:000003">
    <property type="entry name" value="Acyl-coenzyme A oxidase"/>
    <property type="match status" value="1"/>
</dbReference>
<keyword evidence="8" id="KW-0560">Oxidoreductase</keyword>
<feature type="domain" description="Acyl-CoA oxidase C-terminal" evidence="14">
    <location>
        <begin position="542"/>
        <end position="579"/>
    </location>
</feature>
<dbReference type="SUPFAM" id="SSF56645">
    <property type="entry name" value="Acyl-CoA dehydrogenase NM domain-like"/>
    <property type="match status" value="1"/>
</dbReference>
<evidence type="ECO:0000313" key="18">
    <source>
        <dbReference type="Proteomes" id="UP001153714"/>
    </source>
</evidence>
<protein>
    <recommendedName>
        <fullName evidence="11">Acyl-coenzyme A oxidase</fullName>
    </recommendedName>
</protein>
<evidence type="ECO:0000256" key="1">
    <source>
        <dbReference type="ARBA" id="ARBA00001974"/>
    </source>
</evidence>
<dbReference type="PANTHER" id="PTHR10909">
    <property type="entry name" value="ELECTRON TRANSPORT OXIDOREDUCTASE"/>
    <property type="match status" value="1"/>
</dbReference>
<dbReference type="InterPro" id="IPR012258">
    <property type="entry name" value="Acyl-CoA_oxidase"/>
</dbReference>
<dbReference type="GO" id="GO:0055088">
    <property type="term" value="P:lipid homeostasis"/>
    <property type="evidence" value="ECO:0007669"/>
    <property type="project" value="TreeGrafter"/>
</dbReference>
<dbReference type="InterPro" id="IPR036250">
    <property type="entry name" value="AcylCo_DH-like_C"/>
</dbReference>
<dbReference type="InterPro" id="IPR009100">
    <property type="entry name" value="AcylCoA_DH/oxidase_NM_dom_sf"/>
</dbReference>
<dbReference type="PANTHER" id="PTHR10909:SF250">
    <property type="entry name" value="PEROXISOMAL ACYL-COENZYME A OXIDASE 1"/>
    <property type="match status" value="1"/>
</dbReference>
<dbReference type="GO" id="GO:0071949">
    <property type="term" value="F:FAD binding"/>
    <property type="evidence" value="ECO:0007669"/>
    <property type="project" value="InterPro"/>
</dbReference>
<comment type="cofactor">
    <cofactor evidence="1">
        <name>FAD</name>
        <dbReference type="ChEBI" id="CHEBI:57692"/>
    </cofactor>
</comment>
<evidence type="ECO:0000259" key="15">
    <source>
        <dbReference type="Pfam" id="PF14749"/>
    </source>
</evidence>
<reference evidence="17" key="2">
    <citation type="submission" date="2022-10" db="EMBL/GenBank/DDBJ databases">
        <authorList>
            <consortium name="ENA_rothamsted_submissions"/>
            <consortium name="culmorum"/>
            <person name="King R."/>
        </authorList>
    </citation>
    <scope>NUCLEOTIDE SEQUENCE</scope>
</reference>
<evidence type="ECO:0000259" key="14">
    <source>
        <dbReference type="Pfam" id="PF01756"/>
    </source>
</evidence>
<gene>
    <name evidence="17" type="ORF">DIATSA_LOCUS14093</name>
</gene>
<sequence>MRNKPIANVNADLLKERKNCSFDIEELTNLIDGGKNQTARRREIENMLLKNMPFDIIPEECLSAKEKYENAVRKSVALNKIGVELVSQVTKAKELSDLTLTLRRVSDAYFREVTPFLLHLGMFIPTILGQCSDEQVAHWLPLAMQLKIIGTYAQTELGHGTFIRGLETTATYDERTEEFVLNSPTLSSSKWWAGGLGKTANHCIVVAQLYTKGECYGTHPFIVQIRDMDTHMPLKGLKVGEIGPRLGFQTADNGFLVFDNFRIPRDSLMMKHAKVLKDGTYVKIARHSKLTYGTMIFVRVLLVSEMAFNLSKAVTIAVRYSAVRRQSELKPNEPEPQVLDYLTQQHKLFISISTVYAFQFTSNWLMKTYHTVQANMKHGNTDALPELHALSSCLKAICTSDCSAAIEQCRFACGGHGYMISSNLPSLYAFTTATRTYEGDYTVLLLQTARFLVKTWEQVELGNAVTPMVAYLARHQNREAWDESPEGIIRAFEAIAAGVYQTESVRSVSFGQSDAIKDVMKQLSDLYLLYWSLERTGDLLTTLKSTLGSYDGRVYERLMEEALKSPLNQEPVNESFHNEPEPQVMDFVSQQHKLFIGIASYYSYSMTALWLWDILTKVTSELGVGKTDRLPESHGRAVFMSVFNSEMEKSVSSLSAPLQAVLRQLVELYLYYWTLEKRGDLLLVLQSTLGSYDGRVYERLMEEALKNPPNKEPVNESFHKYLKPFIQGKL</sequence>
<feature type="domain" description="Acyl-coenzyme A oxidase N-terminal" evidence="15">
    <location>
        <begin position="23"/>
        <end position="149"/>
    </location>
</feature>
<comment type="subcellular location">
    <subcellularLocation>
        <location evidence="2">Peroxisome</location>
    </subcellularLocation>
</comment>
<dbReference type="PIRSF" id="PIRSF000168">
    <property type="entry name" value="Acyl-CoA_oxidase"/>
    <property type="match status" value="1"/>
</dbReference>
<evidence type="ECO:0000256" key="13">
    <source>
        <dbReference type="PIRSR" id="PIRSR000168-2"/>
    </source>
</evidence>
<keyword evidence="9" id="KW-0443">Lipid metabolism</keyword>